<dbReference type="GeneID" id="78229652"/>
<dbReference type="Proteomes" id="UP000003157">
    <property type="component" value="Unassembled WGS sequence"/>
</dbReference>
<dbReference type="PANTHER" id="PTHR37836:SF3">
    <property type="entry name" value="ENDOGLUCANASE"/>
    <property type="match status" value="1"/>
</dbReference>
<dbReference type="InterPro" id="IPR017853">
    <property type="entry name" value="GH"/>
</dbReference>
<organism evidence="2 3">
    <name type="scientific">Coprobacillus cateniformis</name>
    <dbReference type="NCBI Taxonomy" id="100884"/>
    <lineage>
        <taxon>Bacteria</taxon>
        <taxon>Bacillati</taxon>
        <taxon>Bacillota</taxon>
        <taxon>Erysipelotrichia</taxon>
        <taxon>Erysipelotrichales</taxon>
        <taxon>Coprobacillaceae</taxon>
        <taxon>Coprobacillus</taxon>
    </lineage>
</organism>
<reference evidence="2 3" key="1">
    <citation type="submission" date="2010-12" db="EMBL/GenBank/DDBJ databases">
        <title>The Genome Sequence of Coprobacillus sp. strain 29_1.</title>
        <authorList>
            <consortium name="The Broad Institute Genome Sequencing Platform"/>
            <person name="Earl A."/>
            <person name="Ward D."/>
            <person name="Feldgarden M."/>
            <person name="Gevers D."/>
            <person name="Daigneault M."/>
            <person name="Sibley C.D."/>
            <person name="White A."/>
            <person name="Strauss J."/>
            <person name="Allen-Vercoe E."/>
            <person name="Young S.K."/>
            <person name="Zeng Q."/>
            <person name="Gargeya S."/>
            <person name="Fitzgerald M."/>
            <person name="Haas B."/>
            <person name="Abouelleil A."/>
            <person name="Alvarado L."/>
            <person name="Arachchi H.M."/>
            <person name="Berlin A."/>
            <person name="Brown A."/>
            <person name="Chapman S.B."/>
            <person name="Chen Z."/>
            <person name="Dunbar C."/>
            <person name="Freedman E."/>
            <person name="Gearin G."/>
            <person name="Gellesch M."/>
            <person name="Goldberg J."/>
            <person name="Griggs A."/>
            <person name="Gujja S."/>
            <person name="Heilman E."/>
            <person name="Heiman D."/>
            <person name="Howarth C."/>
            <person name="Larson L."/>
            <person name="Lui A."/>
            <person name="MacDonald P.J.P."/>
            <person name="Mehta T."/>
            <person name="Montmayeur A."/>
            <person name="Murphy C."/>
            <person name="Neiman D."/>
            <person name="Pearson M."/>
            <person name="Priest M."/>
            <person name="Roberts A."/>
            <person name="Saif S."/>
            <person name="Shea T."/>
            <person name="Shenoy N."/>
            <person name="Sisk P."/>
            <person name="Stolte C."/>
            <person name="Sykes S."/>
            <person name="White J."/>
            <person name="Yandava C."/>
            <person name="Nusbaum C."/>
            <person name="Birren B."/>
        </authorList>
    </citation>
    <scope>NUCLEOTIDE SEQUENCE [LARGE SCALE GENOMIC DNA]</scope>
    <source>
        <strain evidence="2 3">29_1</strain>
    </source>
</reference>
<evidence type="ECO:0000259" key="1">
    <source>
        <dbReference type="Pfam" id="PF13204"/>
    </source>
</evidence>
<dbReference type="Gene3D" id="3.20.20.80">
    <property type="entry name" value="Glycosidases"/>
    <property type="match status" value="1"/>
</dbReference>
<proteinExistence type="predicted"/>
<dbReference type="OrthoDB" id="59486at2"/>
<comment type="caution">
    <text evidence="2">The sequence shown here is derived from an EMBL/GenBank/DDBJ whole genome shotgun (WGS) entry which is preliminary data.</text>
</comment>
<dbReference type="InterPro" id="IPR025277">
    <property type="entry name" value="Apiosidase-like_cat_dom"/>
</dbReference>
<protein>
    <recommendedName>
        <fullName evidence="1">Apiosidase-like catalytic domain-containing protein</fullName>
    </recommendedName>
</protein>
<name>E7GFP2_9FIRM</name>
<dbReference type="PANTHER" id="PTHR37836">
    <property type="entry name" value="LMO1036 PROTEIN"/>
    <property type="match status" value="1"/>
</dbReference>
<dbReference type="SUPFAM" id="SSF51445">
    <property type="entry name" value="(Trans)glycosidases"/>
    <property type="match status" value="1"/>
</dbReference>
<dbReference type="eggNOG" id="COG2730">
    <property type="taxonomic scope" value="Bacteria"/>
</dbReference>
<dbReference type="HOGENOM" id="CLU_023504_2_0_9"/>
<evidence type="ECO:0000313" key="2">
    <source>
        <dbReference type="EMBL" id="EFW03106.1"/>
    </source>
</evidence>
<feature type="domain" description="Apiosidase-like catalytic" evidence="1">
    <location>
        <begin position="11"/>
        <end position="337"/>
    </location>
</feature>
<evidence type="ECO:0000313" key="3">
    <source>
        <dbReference type="Proteomes" id="UP000003157"/>
    </source>
</evidence>
<accession>E7GFP2</accession>
<dbReference type="RefSeq" id="WP_008790667.1">
    <property type="nucleotide sequence ID" value="NZ_AKCB01000001.1"/>
</dbReference>
<dbReference type="Pfam" id="PF13204">
    <property type="entry name" value="Apiosidase"/>
    <property type="match status" value="1"/>
</dbReference>
<gene>
    <name evidence="2" type="ORF">HMPREF9488_03585</name>
</gene>
<dbReference type="EMBL" id="ADKX01000051">
    <property type="protein sequence ID" value="EFW03106.1"/>
    <property type="molecule type" value="Genomic_DNA"/>
</dbReference>
<dbReference type="AlphaFoldDB" id="E7GFP2"/>
<sequence length="426" mass="50232">MTLTIHKKNFIKDGKPFFYLADTCWSAFTNIPENDWHYYLQYRKRQGYNVLQINILPQWDASGTDLNYVPYVLKEDGGYDFTKINDDYFQHAKRMCEIAKEYNFELALVALWCNYVPKTWANNMLPLNTMPFDCVDRYIEKVDETFTQFNPIYIISGDTDLNEEITRNYYNKASDLLREAAPQCIQTLHVRGRLMEIPEEMINRMDFYMFQSGHNAKTENLCMTYRLPEYFVENYPGKPLINSEPCYEQMGSSGRIYGRHHRFNIRRAAWQSLLSGACSGITYGAAGIYSWHIYGKNFGSAIGEGFDMPNPWQQAIHYPGAWEYGDIKHIFNEFQVTELISKQKVLLNNTEEIRVACTPDEKLMMIYLPENTTIKLNYHFSEDDECTIIDLNTLHRECGRIYNHKDICYLDMHVFEHDVLYIIRRK</sequence>
<keyword evidence="3" id="KW-1185">Reference proteome</keyword>
<dbReference type="STRING" id="100884.GCA_000269565_01788"/>